<proteinExistence type="predicted"/>
<evidence type="ECO:0000256" key="3">
    <source>
        <dbReference type="ARBA" id="ARBA00022833"/>
    </source>
</evidence>
<evidence type="ECO:0000313" key="6">
    <source>
        <dbReference type="EMBL" id="KAF1953232.1"/>
    </source>
</evidence>
<gene>
    <name evidence="6" type="ORF">CC80DRAFT_494852</name>
</gene>
<dbReference type="Proteomes" id="UP000800035">
    <property type="component" value="Unassembled WGS sequence"/>
</dbReference>
<dbReference type="Pfam" id="PF01753">
    <property type="entry name" value="zf-MYND"/>
    <property type="match status" value="1"/>
</dbReference>
<keyword evidence="2 4" id="KW-0863">Zinc-finger</keyword>
<dbReference type="PROSITE" id="PS01360">
    <property type="entry name" value="ZF_MYND_1"/>
    <property type="match status" value="1"/>
</dbReference>
<sequence length="103" mass="10684">MTATPLCSTCGQLPASGSSLQRCSRCKSAYYCSKACQKAAWKLHKLDCRGGSSSALATPNISMPGSPTNGVSEVTYREGSFDVAIAGVEGEKDGEMEGVEVQG</sequence>
<dbReference type="OrthoDB" id="432970at2759"/>
<dbReference type="AlphaFoldDB" id="A0A6A5TNF7"/>
<name>A0A6A5TNF7_9PLEO</name>
<dbReference type="PROSITE" id="PS50865">
    <property type="entry name" value="ZF_MYND_2"/>
    <property type="match status" value="1"/>
</dbReference>
<keyword evidence="7" id="KW-1185">Reference proteome</keyword>
<keyword evidence="1" id="KW-0479">Metal-binding</keyword>
<evidence type="ECO:0000256" key="4">
    <source>
        <dbReference type="PROSITE-ProRule" id="PRU00134"/>
    </source>
</evidence>
<evidence type="ECO:0000259" key="5">
    <source>
        <dbReference type="PROSITE" id="PS50865"/>
    </source>
</evidence>
<organism evidence="6 7">
    <name type="scientific">Byssothecium circinans</name>
    <dbReference type="NCBI Taxonomy" id="147558"/>
    <lineage>
        <taxon>Eukaryota</taxon>
        <taxon>Fungi</taxon>
        <taxon>Dikarya</taxon>
        <taxon>Ascomycota</taxon>
        <taxon>Pezizomycotina</taxon>
        <taxon>Dothideomycetes</taxon>
        <taxon>Pleosporomycetidae</taxon>
        <taxon>Pleosporales</taxon>
        <taxon>Massarineae</taxon>
        <taxon>Massarinaceae</taxon>
        <taxon>Byssothecium</taxon>
    </lineage>
</organism>
<feature type="domain" description="MYND-type" evidence="5">
    <location>
        <begin position="7"/>
        <end position="48"/>
    </location>
</feature>
<evidence type="ECO:0000313" key="7">
    <source>
        <dbReference type="Proteomes" id="UP000800035"/>
    </source>
</evidence>
<dbReference type="GO" id="GO:0008270">
    <property type="term" value="F:zinc ion binding"/>
    <property type="evidence" value="ECO:0007669"/>
    <property type="project" value="UniProtKB-KW"/>
</dbReference>
<evidence type="ECO:0000256" key="1">
    <source>
        <dbReference type="ARBA" id="ARBA00022723"/>
    </source>
</evidence>
<keyword evidence="3" id="KW-0862">Zinc</keyword>
<dbReference type="Gene3D" id="6.10.140.2220">
    <property type="match status" value="1"/>
</dbReference>
<protein>
    <recommendedName>
        <fullName evidence="5">MYND-type domain-containing protein</fullName>
    </recommendedName>
</protein>
<dbReference type="SUPFAM" id="SSF144232">
    <property type="entry name" value="HIT/MYND zinc finger-like"/>
    <property type="match status" value="1"/>
</dbReference>
<dbReference type="EMBL" id="ML977005">
    <property type="protein sequence ID" value="KAF1953232.1"/>
    <property type="molecule type" value="Genomic_DNA"/>
</dbReference>
<evidence type="ECO:0000256" key="2">
    <source>
        <dbReference type="ARBA" id="ARBA00022771"/>
    </source>
</evidence>
<reference evidence="6" key="1">
    <citation type="journal article" date="2020" name="Stud. Mycol.">
        <title>101 Dothideomycetes genomes: a test case for predicting lifestyles and emergence of pathogens.</title>
        <authorList>
            <person name="Haridas S."/>
            <person name="Albert R."/>
            <person name="Binder M."/>
            <person name="Bloem J."/>
            <person name="Labutti K."/>
            <person name="Salamov A."/>
            <person name="Andreopoulos B."/>
            <person name="Baker S."/>
            <person name="Barry K."/>
            <person name="Bills G."/>
            <person name="Bluhm B."/>
            <person name="Cannon C."/>
            <person name="Castanera R."/>
            <person name="Culley D."/>
            <person name="Daum C."/>
            <person name="Ezra D."/>
            <person name="Gonzalez J."/>
            <person name="Henrissat B."/>
            <person name="Kuo A."/>
            <person name="Liang C."/>
            <person name="Lipzen A."/>
            <person name="Lutzoni F."/>
            <person name="Magnuson J."/>
            <person name="Mondo S."/>
            <person name="Nolan M."/>
            <person name="Ohm R."/>
            <person name="Pangilinan J."/>
            <person name="Park H.-J."/>
            <person name="Ramirez L."/>
            <person name="Alfaro M."/>
            <person name="Sun H."/>
            <person name="Tritt A."/>
            <person name="Yoshinaga Y."/>
            <person name="Zwiers L.-H."/>
            <person name="Turgeon B."/>
            <person name="Goodwin S."/>
            <person name="Spatafora J."/>
            <person name="Crous P."/>
            <person name="Grigoriev I."/>
        </authorList>
    </citation>
    <scope>NUCLEOTIDE SEQUENCE</scope>
    <source>
        <strain evidence="6">CBS 675.92</strain>
    </source>
</reference>
<accession>A0A6A5TNF7</accession>
<dbReference type="InterPro" id="IPR002893">
    <property type="entry name" value="Znf_MYND"/>
</dbReference>